<dbReference type="EMBL" id="KZ451895">
    <property type="protein sequence ID" value="PKA65343.1"/>
    <property type="molecule type" value="Genomic_DNA"/>
</dbReference>
<sequence length="77" mass="8877">MARRRVLLLLKPFDVYAPRTRGRTDSSPFLHRTANSQVPFSIPRILSFFKHLICENAIRASTGLRSILYTNCLNDSR</sequence>
<protein>
    <submittedName>
        <fullName evidence="1">Uncharacterized protein</fullName>
    </submittedName>
</protein>
<reference evidence="1 2" key="1">
    <citation type="journal article" date="2017" name="Nature">
        <title>The Apostasia genome and the evolution of orchids.</title>
        <authorList>
            <person name="Zhang G.Q."/>
            <person name="Liu K.W."/>
            <person name="Li Z."/>
            <person name="Lohaus R."/>
            <person name="Hsiao Y.Y."/>
            <person name="Niu S.C."/>
            <person name="Wang J.Y."/>
            <person name="Lin Y.C."/>
            <person name="Xu Q."/>
            <person name="Chen L.J."/>
            <person name="Yoshida K."/>
            <person name="Fujiwara S."/>
            <person name="Wang Z.W."/>
            <person name="Zhang Y.Q."/>
            <person name="Mitsuda N."/>
            <person name="Wang M."/>
            <person name="Liu G.H."/>
            <person name="Pecoraro L."/>
            <person name="Huang H.X."/>
            <person name="Xiao X.J."/>
            <person name="Lin M."/>
            <person name="Wu X.Y."/>
            <person name="Wu W.L."/>
            <person name="Chen Y.Y."/>
            <person name="Chang S.B."/>
            <person name="Sakamoto S."/>
            <person name="Ohme-Takagi M."/>
            <person name="Yagi M."/>
            <person name="Zeng S.J."/>
            <person name="Shen C.Y."/>
            <person name="Yeh C.M."/>
            <person name="Luo Y.B."/>
            <person name="Tsai W.C."/>
            <person name="Van de Peer Y."/>
            <person name="Liu Z.J."/>
        </authorList>
    </citation>
    <scope>NUCLEOTIDE SEQUENCE [LARGE SCALE GENOMIC DNA]</scope>
    <source>
        <strain evidence="2">cv. Shenzhen</strain>
        <tissue evidence="1">Stem</tissue>
    </source>
</reference>
<organism evidence="1 2">
    <name type="scientific">Apostasia shenzhenica</name>
    <dbReference type="NCBI Taxonomy" id="1088818"/>
    <lineage>
        <taxon>Eukaryota</taxon>
        <taxon>Viridiplantae</taxon>
        <taxon>Streptophyta</taxon>
        <taxon>Embryophyta</taxon>
        <taxon>Tracheophyta</taxon>
        <taxon>Spermatophyta</taxon>
        <taxon>Magnoliopsida</taxon>
        <taxon>Liliopsida</taxon>
        <taxon>Asparagales</taxon>
        <taxon>Orchidaceae</taxon>
        <taxon>Apostasioideae</taxon>
        <taxon>Apostasia</taxon>
    </lineage>
</organism>
<proteinExistence type="predicted"/>
<name>A0A2I0BC15_9ASPA</name>
<evidence type="ECO:0000313" key="2">
    <source>
        <dbReference type="Proteomes" id="UP000236161"/>
    </source>
</evidence>
<dbReference type="Proteomes" id="UP000236161">
    <property type="component" value="Unassembled WGS sequence"/>
</dbReference>
<accession>A0A2I0BC15</accession>
<dbReference type="AlphaFoldDB" id="A0A2I0BC15"/>
<evidence type="ECO:0000313" key="1">
    <source>
        <dbReference type="EMBL" id="PKA65343.1"/>
    </source>
</evidence>
<keyword evidence="2" id="KW-1185">Reference proteome</keyword>
<gene>
    <name evidence="1" type="ORF">AXF42_Ash005676</name>
</gene>
<dbReference type="OrthoDB" id="185618at2759"/>